<dbReference type="InterPro" id="IPR011006">
    <property type="entry name" value="CheY-like_superfamily"/>
</dbReference>
<dbReference type="PROSITE" id="PS50110">
    <property type="entry name" value="RESPONSE_REGULATORY"/>
    <property type="match status" value="1"/>
</dbReference>
<sequence length="230" mass="26320">MSNIKVLLAEDESSLAHIVRESLEEREYKVILCPNGKVALEQYEAQKPDILVLDVMMPLMDGFEVARRIRATDRQTPIIFLTAKSQSKDVVAGFEIGANDYLKKPFSIEELIVRIQVQLSREGVLSARPLNETDIFQFAEFVFRPRKNVVEQGINVTQLTSRESELLKMLCQNHQQVVKRNDILEKVWGSDNFFNARSLDVFITKLRKHLAGDPSVQIINVRGIGYKLVY</sequence>
<dbReference type="Proteomes" id="UP001597601">
    <property type="component" value="Unassembled WGS sequence"/>
</dbReference>
<dbReference type="InterPro" id="IPR036388">
    <property type="entry name" value="WH-like_DNA-bd_sf"/>
</dbReference>
<dbReference type="Pfam" id="PF00486">
    <property type="entry name" value="Trans_reg_C"/>
    <property type="match status" value="1"/>
</dbReference>
<dbReference type="Gene3D" id="6.10.250.690">
    <property type="match status" value="1"/>
</dbReference>
<dbReference type="CDD" id="cd17574">
    <property type="entry name" value="REC_OmpR"/>
    <property type="match status" value="1"/>
</dbReference>
<evidence type="ECO:0000256" key="5">
    <source>
        <dbReference type="PROSITE-ProRule" id="PRU01091"/>
    </source>
</evidence>
<evidence type="ECO:0000256" key="1">
    <source>
        <dbReference type="ARBA" id="ARBA00022553"/>
    </source>
</evidence>
<feature type="modified residue" description="4-aspartylphosphate" evidence="4">
    <location>
        <position position="54"/>
    </location>
</feature>
<dbReference type="SMART" id="SM00448">
    <property type="entry name" value="REC"/>
    <property type="match status" value="1"/>
</dbReference>
<dbReference type="PANTHER" id="PTHR48111:SF40">
    <property type="entry name" value="PHOSPHATE REGULON TRANSCRIPTIONAL REGULATORY PROTEIN PHOB"/>
    <property type="match status" value="1"/>
</dbReference>
<dbReference type="CDD" id="cd00383">
    <property type="entry name" value="trans_reg_C"/>
    <property type="match status" value="1"/>
</dbReference>
<evidence type="ECO:0000313" key="8">
    <source>
        <dbReference type="EMBL" id="MFD2865148.1"/>
    </source>
</evidence>
<dbReference type="InterPro" id="IPR001789">
    <property type="entry name" value="Sig_transdc_resp-reg_receiver"/>
</dbReference>
<dbReference type="InterPro" id="IPR001867">
    <property type="entry name" value="OmpR/PhoB-type_DNA-bd"/>
</dbReference>
<gene>
    <name evidence="8" type="ORF">ACFSYC_10665</name>
</gene>
<dbReference type="EMBL" id="JBHUON010000011">
    <property type="protein sequence ID" value="MFD2865148.1"/>
    <property type="molecule type" value="Genomic_DNA"/>
</dbReference>
<keyword evidence="9" id="KW-1185">Reference proteome</keyword>
<evidence type="ECO:0000259" key="6">
    <source>
        <dbReference type="PROSITE" id="PS50110"/>
    </source>
</evidence>
<feature type="domain" description="OmpR/PhoB-type" evidence="7">
    <location>
        <begin position="133"/>
        <end position="230"/>
    </location>
</feature>
<evidence type="ECO:0000313" key="9">
    <source>
        <dbReference type="Proteomes" id="UP001597601"/>
    </source>
</evidence>
<dbReference type="RefSeq" id="WP_377126943.1">
    <property type="nucleotide sequence ID" value="NZ_JBHUON010000011.1"/>
</dbReference>
<dbReference type="InterPro" id="IPR016032">
    <property type="entry name" value="Sig_transdc_resp-reg_C-effctor"/>
</dbReference>
<keyword evidence="3 5" id="KW-0238">DNA-binding</keyword>
<dbReference type="SMART" id="SM00862">
    <property type="entry name" value="Trans_reg_C"/>
    <property type="match status" value="1"/>
</dbReference>
<dbReference type="Pfam" id="PF00072">
    <property type="entry name" value="Response_reg"/>
    <property type="match status" value="1"/>
</dbReference>
<dbReference type="PANTHER" id="PTHR48111">
    <property type="entry name" value="REGULATOR OF RPOS"/>
    <property type="match status" value="1"/>
</dbReference>
<dbReference type="Gene3D" id="3.40.50.2300">
    <property type="match status" value="1"/>
</dbReference>
<reference evidence="9" key="1">
    <citation type="journal article" date="2019" name="Int. J. Syst. Evol. Microbiol.">
        <title>The Global Catalogue of Microorganisms (GCM) 10K type strain sequencing project: providing services to taxonomists for standard genome sequencing and annotation.</title>
        <authorList>
            <consortium name="The Broad Institute Genomics Platform"/>
            <consortium name="The Broad Institute Genome Sequencing Center for Infectious Disease"/>
            <person name="Wu L."/>
            <person name="Ma J."/>
        </authorList>
    </citation>
    <scope>NUCLEOTIDE SEQUENCE [LARGE SCALE GENOMIC DNA]</scope>
    <source>
        <strain evidence="9">KCTC 52232</strain>
    </source>
</reference>
<name>A0ABW5XPG2_9SPHI</name>
<organism evidence="8 9">
    <name type="scientific">Mucilaginibacter antarcticus</name>
    <dbReference type="NCBI Taxonomy" id="1855725"/>
    <lineage>
        <taxon>Bacteria</taxon>
        <taxon>Pseudomonadati</taxon>
        <taxon>Bacteroidota</taxon>
        <taxon>Sphingobacteriia</taxon>
        <taxon>Sphingobacteriales</taxon>
        <taxon>Sphingobacteriaceae</taxon>
        <taxon>Mucilaginibacter</taxon>
    </lineage>
</organism>
<dbReference type="SUPFAM" id="SSF46894">
    <property type="entry name" value="C-terminal effector domain of the bipartite response regulators"/>
    <property type="match status" value="1"/>
</dbReference>
<evidence type="ECO:0000256" key="3">
    <source>
        <dbReference type="ARBA" id="ARBA00023125"/>
    </source>
</evidence>
<dbReference type="PROSITE" id="PS51755">
    <property type="entry name" value="OMPR_PHOB"/>
    <property type="match status" value="1"/>
</dbReference>
<accession>A0ABW5XPG2</accession>
<dbReference type="Gene3D" id="1.10.10.10">
    <property type="entry name" value="Winged helix-like DNA-binding domain superfamily/Winged helix DNA-binding domain"/>
    <property type="match status" value="1"/>
</dbReference>
<dbReference type="InterPro" id="IPR039420">
    <property type="entry name" value="WalR-like"/>
</dbReference>
<feature type="DNA-binding region" description="OmpR/PhoB-type" evidence="5">
    <location>
        <begin position="133"/>
        <end position="230"/>
    </location>
</feature>
<protein>
    <submittedName>
        <fullName evidence="8">Response regulator transcription factor</fullName>
    </submittedName>
</protein>
<evidence type="ECO:0000256" key="2">
    <source>
        <dbReference type="ARBA" id="ARBA00023012"/>
    </source>
</evidence>
<dbReference type="SUPFAM" id="SSF52172">
    <property type="entry name" value="CheY-like"/>
    <property type="match status" value="1"/>
</dbReference>
<evidence type="ECO:0000259" key="7">
    <source>
        <dbReference type="PROSITE" id="PS51755"/>
    </source>
</evidence>
<keyword evidence="1 4" id="KW-0597">Phosphoprotein</keyword>
<proteinExistence type="predicted"/>
<comment type="caution">
    <text evidence="8">The sequence shown here is derived from an EMBL/GenBank/DDBJ whole genome shotgun (WGS) entry which is preliminary data.</text>
</comment>
<feature type="domain" description="Response regulatory" evidence="6">
    <location>
        <begin position="5"/>
        <end position="119"/>
    </location>
</feature>
<keyword evidence="2" id="KW-0902">Two-component regulatory system</keyword>
<evidence type="ECO:0000256" key="4">
    <source>
        <dbReference type="PROSITE-ProRule" id="PRU00169"/>
    </source>
</evidence>